<reference evidence="5" key="1">
    <citation type="submission" date="2025-08" db="UniProtKB">
        <authorList>
            <consortium name="RefSeq"/>
        </authorList>
    </citation>
    <scope>IDENTIFICATION</scope>
    <source>
        <tissue evidence="5">Blood</tissue>
    </source>
</reference>
<evidence type="ECO:0000313" key="5">
    <source>
        <dbReference type="RefSeq" id="XP_054845218.1"/>
    </source>
</evidence>
<feature type="chain" id="PRO_5041722669" evidence="2">
    <location>
        <begin position="20"/>
        <end position="249"/>
    </location>
</feature>
<dbReference type="GO" id="GO:0045577">
    <property type="term" value="P:regulation of B cell differentiation"/>
    <property type="evidence" value="ECO:0007669"/>
    <property type="project" value="InterPro"/>
</dbReference>
<dbReference type="GO" id="GO:0050861">
    <property type="term" value="P:positive regulation of B cell receptor signaling pathway"/>
    <property type="evidence" value="ECO:0007669"/>
    <property type="project" value="InterPro"/>
</dbReference>
<keyword evidence="1" id="KW-1133">Transmembrane helix</keyword>
<dbReference type="AlphaFoldDB" id="A0AA97JTV3"/>
<dbReference type="InterPro" id="IPR013783">
    <property type="entry name" value="Ig-like_fold"/>
</dbReference>
<keyword evidence="1" id="KW-0472">Membrane</keyword>
<dbReference type="Proteomes" id="UP001190640">
    <property type="component" value="Chromosome 9"/>
</dbReference>
<evidence type="ECO:0000259" key="3">
    <source>
        <dbReference type="Pfam" id="PF25830"/>
    </source>
</evidence>
<dbReference type="GeneID" id="129336191"/>
<sequence>MASSLDLVLVFLWTLHCEGTVRVQQESLIQTAFANEQVTTTCKATFLYQPEYTDFEIIYYRNNSQGEKTIVYKSKFSEKIPSGKENQTDTKIYSISIKPTEHTSVTGAYYCQAKWKHIEKEGKGTFIFFRDKGYIEPPLAILKNMVIWTCLIILTIVLAVVSIIGTVLLFWKREVAYLGRKQAEKCSGQGSEPQSSASHLELPGSMYAALEPHEPDIYSVIEDKSLQKEKPTPKVSYQETEEEIVYENF</sequence>
<dbReference type="RefSeq" id="XP_054845218.1">
    <property type="nucleotide sequence ID" value="XM_054989243.1"/>
</dbReference>
<name>A0AA97JTV3_EUBMA</name>
<dbReference type="PANTHER" id="PTHR35680:SF1">
    <property type="entry name" value="NFAT ACTIVATION MOLECULE 1"/>
    <property type="match status" value="1"/>
</dbReference>
<proteinExistence type="predicted"/>
<evidence type="ECO:0000256" key="1">
    <source>
        <dbReference type="SAM" id="Phobius"/>
    </source>
</evidence>
<dbReference type="GO" id="GO:0045121">
    <property type="term" value="C:membrane raft"/>
    <property type="evidence" value="ECO:0007669"/>
    <property type="project" value="TreeGrafter"/>
</dbReference>
<accession>A0AA97JTV3</accession>
<keyword evidence="2" id="KW-0732">Signal</keyword>
<dbReference type="SUPFAM" id="SSF48726">
    <property type="entry name" value="Immunoglobulin"/>
    <property type="match status" value="1"/>
</dbReference>
<feature type="transmembrane region" description="Helical" evidence="1">
    <location>
        <begin position="145"/>
        <end position="171"/>
    </location>
</feature>
<dbReference type="KEGG" id="emc:129336191"/>
<keyword evidence="1" id="KW-0812">Transmembrane</keyword>
<dbReference type="InterPro" id="IPR033549">
    <property type="entry name" value="NFAM1"/>
</dbReference>
<protein>
    <submittedName>
        <fullName evidence="5">NFAT activation molecule 1</fullName>
    </submittedName>
</protein>
<dbReference type="CTD" id="150372"/>
<dbReference type="InterPro" id="IPR057883">
    <property type="entry name" value="Ig_NFAM1"/>
</dbReference>
<dbReference type="PANTHER" id="PTHR35680">
    <property type="entry name" value="NFAT ACTIVATION MOLECULE 1"/>
    <property type="match status" value="1"/>
</dbReference>
<dbReference type="GO" id="GO:0004888">
    <property type="term" value="F:transmembrane signaling receptor activity"/>
    <property type="evidence" value="ECO:0007669"/>
    <property type="project" value="InterPro"/>
</dbReference>
<gene>
    <name evidence="5" type="primary">NFAM1</name>
</gene>
<evidence type="ECO:0000256" key="2">
    <source>
        <dbReference type="SAM" id="SignalP"/>
    </source>
</evidence>
<feature type="domain" description="NFAM1 Ig-like" evidence="3">
    <location>
        <begin position="28"/>
        <end position="130"/>
    </location>
</feature>
<dbReference type="InterPro" id="IPR036179">
    <property type="entry name" value="Ig-like_dom_sf"/>
</dbReference>
<dbReference type="GO" id="GO:0001819">
    <property type="term" value="P:positive regulation of cytokine production"/>
    <property type="evidence" value="ECO:0007669"/>
    <property type="project" value="InterPro"/>
</dbReference>
<organism evidence="4 5">
    <name type="scientific">Eublepharis macularius</name>
    <name type="common">Leopard gecko</name>
    <name type="synonym">Cyrtodactylus macularius</name>
    <dbReference type="NCBI Taxonomy" id="481883"/>
    <lineage>
        <taxon>Eukaryota</taxon>
        <taxon>Metazoa</taxon>
        <taxon>Chordata</taxon>
        <taxon>Craniata</taxon>
        <taxon>Vertebrata</taxon>
        <taxon>Euteleostomi</taxon>
        <taxon>Lepidosauria</taxon>
        <taxon>Squamata</taxon>
        <taxon>Bifurcata</taxon>
        <taxon>Gekkota</taxon>
        <taxon>Eublepharidae</taxon>
        <taxon>Eublepharinae</taxon>
        <taxon>Eublepharis</taxon>
    </lineage>
</organism>
<feature type="signal peptide" evidence="2">
    <location>
        <begin position="1"/>
        <end position="19"/>
    </location>
</feature>
<dbReference type="Pfam" id="PF25830">
    <property type="entry name" value="Ig_NFAM1"/>
    <property type="match status" value="1"/>
</dbReference>
<dbReference type="GO" id="GO:0050853">
    <property type="term" value="P:B cell receptor signaling pathway"/>
    <property type="evidence" value="ECO:0007669"/>
    <property type="project" value="TreeGrafter"/>
</dbReference>
<evidence type="ECO:0000313" key="4">
    <source>
        <dbReference type="Proteomes" id="UP001190640"/>
    </source>
</evidence>
<keyword evidence="4" id="KW-1185">Reference proteome</keyword>
<dbReference type="Gene3D" id="2.60.40.10">
    <property type="entry name" value="Immunoglobulins"/>
    <property type="match status" value="1"/>
</dbReference>